<keyword evidence="17" id="KW-1185">Reference proteome</keyword>
<keyword evidence="13" id="KW-0472">Membrane</keyword>
<dbReference type="FunFam" id="3.30.430.20:FF:000005">
    <property type="entry name" value="Cysteine-rich receptor-like protein kinase 2"/>
    <property type="match status" value="1"/>
</dbReference>
<evidence type="ECO:0000256" key="7">
    <source>
        <dbReference type="ARBA" id="ARBA00022777"/>
    </source>
</evidence>
<dbReference type="CDD" id="cd23509">
    <property type="entry name" value="Gnk2-like"/>
    <property type="match status" value="2"/>
</dbReference>
<comment type="caution">
    <text evidence="16">The sequence shown here is derived from an EMBL/GenBank/DDBJ whole genome shotgun (WGS) entry which is preliminary data.</text>
</comment>
<sequence length="493" mass="54672">MLYFSPFSSYPLCVLTFLCFFINPSISDPRATEAALICSNTTAQQAERQTFVATFLAAMDTVTPLIATQRYAAVVNGTGNTTVYAFGECMKDLSQNDCNLCFAQCKTQILRCLPFQRLVRGGRLFYDGCYLRYDHYDFFKEALSVVDKTVCGSKDFGGNQTVFNANAIELVRNLRAEAPKNGGFFVGSVSNGNLSVYGLVQCWELVNGSACEKCLANSLSMIGSCLPKEEGRVLNAGCYLRYSTQRFYNNSATDAMGGDEGSNRLAIILAVIFPALALVLIVATAVFFVRMKLVKRRRVINECTLPLYEFTLTFLTSVVFDRINQFHMCRGYMAPEYVVRGKLTDKADVYSFGVLVIEVVCGKRSNSFSQDTFSILQVVPLLTRHVWNLYGTGRVCEAVDPALEGKFQEEEASRVLQIGLLCVQASAELRPSMSMVVKMIADNHEIPQPTQPPFLNSSTADIRPLIPPQTYNSQPRSSNTSGNNMTESTFEPR</sequence>
<keyword evidence="1" id="KW-0723">Serine/threonine-protein kinase</keyword>
<dbReference type="InterPro" id="IPR011009">
    <property type="entry name" value="Kinase-like_dom_sf"/>
</dbReference>
<dbReference type="Gene3D" id="3.30.430.20">
    <property type="entry name" value="Gnk2 domain, C-X8-C-X2-C motif"/>
    <property type="match status" value="2"/>
</dbReference>
<dbReference type="InterPro" id="IPR002902">
    <property type="entry name" value="GNK2"/>
</dbReference>
<evidence type="ECO:0000256" key="3">
    <source>
        <dbReference type="ARBA" id="ARBA00022679"/>
    </source>
</evidence>
<dbReference type="InterPro" id="IPR038408">
    <property type="entry name" value="GNK2_sf"/>
</dbReference>
<protein>
    <recommendedName>
        <fullName evidence="15">Gnk2-homologous domain-containing protein</fullName>
    </recommendedName>
</protein>
<dbReference type="PROSITE" id="PS51473">
    <property type="entry name" value="GNK2"/>
    <property type="match status" value="2"/>
</dbReference>
<accession>A0AAP0REG9</accession>
<feature type="chain" id="PRO_5042840868" description="Gnk2-homologous domain-containing protein" evidence="14">
    <location>
        <begin position="28"/>
        <end position="493"/>
    </location>
</feature>
<evidence type="ECO:0000256" key="6">
    <source>
        <dbReference type="ARBA" id="ARBA00022741"/>
    </source>
</evidence>
<dbReference type="InterPro" id="IPR001245">
    <property type="entry name" value="Ser-Thr/Tyr_kinase_cat_dom"/>
</dbReference>
<evidence type="ECO:0000256" key="1">
    <source>
        <dbReference type="ARBA" id="ARBA00022527"/>
    </source>
</evidence>
<dbReference type="Pfam" id="PF07714">
    <property type="entry name" value="PK_Tyr_Ser-Thr"/>
    <property type="match status" value="1"/>
</dbReference>
<evidence type="ECO:0000313" key="16">
    <source>
        <dbReference type="EMBL" id="KAK9276321.1"/>
    </source>
</evidence>
<feature type="transmembrane region" description="Helical" evidence="13">
    <location>
        <begin position="265"/>
        <end position="289"/>
    </location>
</feature>
<dbReference type="GO" id="GO:0005524">
    <property type="term" value="F:ATP binding"/>
    <property type="evidence" value="ECO:0007669"/>
    <property type="project" value="UniProtKB-KW"/>
</dbReference>
<evidence type="ECO:0000256" key="9">
    <source>
        <dbReference type="ARBA" id="ARBA00023170"/>
    </source>
</evidence>
<keyword evidence="2" id="KW-0597">Phosphoprotein</keyword>
<evidence type="ECO:0000259" key="15">
    <source>
        <dbReference type="PROSITE" id="PS51473"/>
    </source>
</evidence>
<proteinExistence type="predicted"/>
<keyword evidence="3" id="KW-0808">Transferase</keyword>
<evidence type="ECO:0000256" key="13">
    <source>
        <dbReference type="SAM" id="Phobius"/>
    </source>
</evidence>
<dbReference type="InterPro" id="IPR052059">
    <property type="entry name" value="CR_Ser/Thr_kinase"/>
</dbReference>
<dbReference type="AlphaFoldDB" id="A0AAP0REG9"/>
<dbReference type="Gene3D" id="1.10.510.10">
    <property type="entry name" value="Transferase(Phosphotransferase) domain 1"/>
    <property type="match status" value="1"/>
</dbReference>
<evidence type="ECO:0000256" key="11">
    <source>
        <dbReference type="ARBA" id="ARBA00047951"/>
    </source>
</evidence>
<comment type="catalytic activity">
    <reaction evidence="11">
        <text>L-threonyl-[protein] + ATP = O-phospho-L-threonyl-[protein] + ADP + H(+)</text>
        <dbReference type="Rhea" id="RHEA:46608"/>
        <dbReference type="Rhea" id="RHEA-COMP:11060"/>
        <dbReference type="Rhea" id="RHEA-COMP:11605"/>
        <dbReference type="ChEBI" id="CHEBI:15378"/>
        <dbReference type="ChEBI" id="CHEBI:30013"/>
        <dbReference type="ChEBI" id="CHEBI:30616"/>
        <dbReference type="ChEBI" id="CHEBI:61977"/>
        <dbReference type="ChEBI" id="CHEBI:456216"/>
    </reaction>
</comment>
<dbReference type="Proteomes" id="UP001415857">
    <property type="component" value="Unassembled WGS sequence"/>
</dbReference>
<dbReference type="FunFam" id="3.30.430.20:FF:000015">
    <property type="entry name" value="Cysteine-rich receptor-like protein kinase 3"/>
    <property type="match status" value="1"/>
</dbReference>
<keyword evidence="7" id="KW-0418">Kinase</keyword>
<evidence type="ECO:0000256" key="10">
    <source>
        <dbReference type="ARBA" id="ARBA00047558"/>
    </source>
</evidence>
<feature type="region of interest" description="Disordered" evidence="12">
    <location>
        <begin position="447"/>
        <end position="493"/>
    </location>
</feature>
<comment type="catalytic activity">
    <reaction evidence="10">
        <text>L-seryl-[protein] + ATP = O-phospho-L-seryl-[protein] + ADP + H(+)</text>
        <dbReference type="Rhea" id="RHEA:17989"/>
        <dbReference type="Rhea" id="RHEA-COMP:9863"/>
        <dbReference type="Rhea" id="RHEA-COMP:11604"/>
        <dbReference type="ChEBI" id="CHEBI:15378"/>
        <dbReference type="ChEBI" id="CHEBI:29999"/>
        <dbReference type="ChEBI" id="CHEBI:30616"/>
        <dbReference type="ChEBI" id="CHEBI:83421"/>
        <dbReference type="ChEBI" id="CHEBI:456216"/>
    </reaction>
</comment>
<keyword evidence="13" id="KW-1133">Transmembrane helix</keyword>
<evidence type="ECO:0000256" key="8">
    <source>
        <dbReference type="ARBA" id="ARBA00022840"/>
    </source>
</evidence>
<keyword evidence="6" id="KW-0547">Nucleotide-binding</keyword>
<evidence type="ECO:0000256" key="5">
    <source>
        <dbReference type="ARBA" id="ARBA00022737"/>
    </source>
</evidence>
<gene>
    <name evidence="16" type="ORF">L1049_005852</name>
</gene>
<feature type="domain" description="Gnk2-homologous" evidence="15">
    <location>
        <begin position="32"/>
        <end position="138"/>
    </location>
</feature>
<keyword evidence="5" id="KW-0677">Repeat</keyword>
<reference evidence="16 17" key="1">
    <citation type="journal article" date="2024" name="Plant J.">
        <title>Genome sequences and population genomics reveal climatic adaptation and genomic divergence between two closely related sweetgum species.</title>
        <authorList>
            <person name="Xu W.Q."/>
            <person name="Ren C.Q."/>
            <person name="Zhang X.Y."/>
            <person name="Comes H.P."/>
            <person name="Liu X.H."/>
            <person name="Li Y.G."/>
            <person name="Kettle C.J."/>
            <person name="Jalonen R."/>
            <person name="Gaisberger H."/>
            <person name="Ma Y.Z."/>
            <person name="Qiu Y.X."/>
        </authorList>
    </citation>
    <scope>NUCLEOTIDE SEQUENCE [LARGE SCALE GENOMIC DNA]</scope>
    <source>
        <strain evidence="16">Hangzhou</strain>
    </source>
</reference>
<feature type="compositionally biased region" description="Polar residues" evidence="12">
    <location>
        <begin position="469"/>
        <end position="493"/>
    </location>
</feature>
<feature type="domain" description="Gnk2-homologous" evidence="15">
    <location>
        <begin position="144"/>
        <end position="247"/>
    </location>
</feature>
<keyword evidence="9" id="KW-0675">Receptor</keyword>
<evidence type="ECO:0000256" key="4">
    <source>
        <dbReference type="ARBA" id="ARBA00022729"/>
    </source>
</evidence>
<keyword evidence="4 14" id="KW-0732">Signal</keyword>
<dbReference type="Pfam" id="PF01657">
    <property type="entry name" value="Stress-antifung"/>
    <property type="match status" value="2"/>
</dbReference>
<dbReference type="GO" id="GO:0004674">
    <property type="term" value="F:protein serine/threonine kinase activity"/>
    <property type="evidence" value="ECO:0007669"/>
    <property type="project" value="UniProtKB-KW"/>
</dbReference>
<keyword evidence="8" id="KW-0067">ATP-binding</keyword>
<organism evidence="16 17">
    <name type="scientific">Liquidambar formosana</name>
    <name type="common">Formosan gum</name>
    <dbReference type="NCBI Taxonomy" id="63359"/>
    <lineage>
        <taxon>Eukaryota</taxon>
        <taxon>Viridiplantae</taxon>
        <taxon>Streptophyta</taxon>
        <taxon>Embryophyta</taxon>
        <taxon>Tracheophyta</taxon>
        <taxon>Spermatophyta</taxon>
        <taxon>Magnoliopsida</taxon>
        <taxon>eudicotyledons</taxon>
        <taxon>Gunneridae</taxon>
        <taxon>Pentapetalae</taxon>
        <taxon>Saxifragales</taxon>
        <taxon>Altingiaceae</taxon>
        <taxon>Liquidambar</taxon>
    </lineage>
</organism>
<evidence type="ECO:0000313" key="17">
    <source>
        <dbReference type="Proteomes" id="UP001415857"/>
    </source>
</evidence>
<dbReference type="SUPFAM" id="SSF56112">
    <property type="entry name" value="Protein kinase-like (PK-like)"/>
    <property type="match status" value="1"/>
</dbReference>
<feature type="signal peptide" evidence="14">
    <location>
        <begin position="1"/>
        <end position="27"/>
    </location>
</feature>
<dbReference type="EMBL" id="JBBPBK010000010">
    <property type="protein sequence ID" value="KAK9276321.1"/>
    <property type="molecule type" value="Genomic_DNA"/>
</dbReference>
<dbReference type="PANTHER" id="PTHR47973">
    <property type="entry name" value="CYSTEINE-RICH RECEPTOR-LIKE PROTEIN KINASE 3"/>
    <property type="match status" value="1"/>
</dbReference>
<evidence type="ECO:0000256" key="2">
    <source>
        <dbReference type="ARBA" id="ARBA00022553"/>
    </source>
</evidence>
<evidence type="ECO:0000256" key="12">
    <source>
        <dbReference type="SAM" id="MobiDB-lite"/>
    </source>
</evidence>
<keyword evidence="13" id="KW-0812">Transmembrane</keyword>
<name>A0AAP0REG9_LIQFO</name>
<evidence type="ECO:0000256" key="14">
    <source>
        <dbReference type="SAM" id="SignalP"/>
    </source>
</evidence>